<dbReference type="PANTHER" id="PTHR44688">
    <property type="entry name" value="DNA-BINDING TRANSCRIPTIONAL ACTIVATOR DEVR_DOSR"/>
    <property type="match status" value="1"/>
</dbReference>
<dbReference type="Proteomes" id="UP000070810">
    <property type="component" value="Unassembled WGS sequence"/>
</dbReference>
<keyword evidence="7" id="KW-1185">Reference proteome</keyword>
<feature type="region of interest" description="Disordered" evidence="4">
    <location>
        <begin position="158"/>
        <end position="190"/>
    </location>
</feature>
<protein>
    <recommendedName>
        <fullName evidence="5">HTH luxR-type domain-containing protein</fullName>
    </recommendedName>
</protein>
<evidence type="ECO:0000256" key="3">
    <source>
        <dbReference type="ARBA" id="ARBA00023163"/>
    </source>
</evidence>
<reference evidence="6 7" key="1">
    <citation type="journal article" date="2016" name="Front. Microbiol.">
        <title>Genomic Resource of Rice Seed Associated Bacteria.</title>
        <authorList>
            <person name="Midha S."/>
            <person name="Bansal K."/>
            <person name="Sharma S."/>
            <person name="Kumar N."/>
            <person name="Patil P.P."/>
            <person name="Chaudhry V."/>
            <person name="Patil P.B."/>
        </authorList>
    </citation>
    <scope>NUCLEOTIDE SEQUENCE [LARGE SCALE GENOMIC DNA]</scope>
    <source>
        <strain evidence="6 7">NS354</strain>
    </source>
</reference>
<keyword evidence="2" id="KW-0238">DNA-binding</keyword>
<evidence type="ECO:0000256" key="1">
    <source>
        <dbReference type="ARBA" id="ARBA00023015"/>
    </source>
</evidence>
<dbReference type="PATRIC" id="fig|1079994.3.peg.2660"/>
<name>A0A147EDM3_9MICO</name>
<proteinExistence type="predicted"/>
<sequence>MQRMHDEHARRILSDAVVEFARASRFDIAFGGLERFGDAELSAVSGSEHGCLEGLLVRADRGLGGRALRERMPRIAVDYVGSRQITHEYDAHVRGEGIVGLFAMPVLVDGAPRAVLYGGWRGAARPSGSFVREAAGVARDLSRELRIEDEVVRRLERRRAGSARPDPAGSAPRASAGSPGSPGSLPPPTMEALRTVHAELRGALAESSLPHLRHRLRAIEHRLTALAAPPAHSGARRAPHPPHAPHAPAAVRLSPREIDTLAQVALGGTNAEVGRALGLAENTVKSYLGAAMTKLDASTRHAAVSRARALGLLL</sequence>
<dbReference type="InterPro" id="IPR016032">
    <property type="entry name" value="Sig_transdc_resp-reg_C-effctor"/>
</dbReference>
<dbReference type="Gene3D" id="3.30.450.40">
    <property type="match status" value="1"/>
</dbReference>
<keyword evidence="1" id="KW-0805">Transcription regulation</keyword>
<dbReference type="PANTHER" id="PTHR44688:SF16">
    <property type="entry name" value="DNA-BINDING TRANSCRIPTIONAL ACTIVATOR DEVR_DOSR"/>
    <property type="match status" value="1"/>
</dbReference>
<dbReference type="SUPFAM" id="SSF46894">
    <property type="entry name" value="C-terminal effector domain of the bipartite response regulators"/>
    <property type="match status" value="1"/>
</dbReference>
<dbReference type="SMART" id="SM00421">
    <property type="entry name" value="HTH_LUXR"/>
    <property type="match status" value="1"/>
</dbReference>
<dbReference type="Pfam" id="PF00196">
    <property type="entry name" value="GerE"/>
    <property type="match status" value="1"/>
</dbReference>
<feature type="domain" description="HTH luxR-type" evidence="5">
    <location>
        <begin position="246"/>
        <end position="311"/>
    </location>
</feature>
<dbReference type="InterPro" id="IPR000792">
    <property type="entry name" value="Tscrpt_reg_LuxR_C"/>
</dbReference>
<dbReference type="InterPro" id="IPR036388">
    <property type="entry name" value="WH-like_DNA-bd_sf"/>
</dbReference>
<dbReference type="OrthoDB" id="4069167at2"/>
<dbReference type="PROSITE" id="PS50043">
    <property type="entry name" value="HTH_LUXR_2"/>
    <property type="match status" value="1"/>
</dbReference>
<dbReference type="EMBL" id="LDRK01000099">
    <property type="protein sequence ID" value="KTR82324.1"/>
    <property type="molecule type" value="Genomic_DNA"/>
</dbReference>
<feature type="compositionally biased region" description="Low complexity" evidence="4">
    <location>
        <begin position="162"/>
        <end position="183"/>
    </location>
</feature>
<dbReference type="CDD" id="cd06170">
    <property type="entry name" value="LuxR_C_like"/>
    <property type="match status" value="1"/>
</dbReference>
<dbReference type="InterPro" id="IPR029016">
    <property type="entry name" value="GAF-like_dom_sf"/>
</dbReference>
<dbReference type="PRINTS" id="PR00038">
    <property type="entry name" value="HTHLUXR"/>
</dbReference>
<evidence type="ECO:0000256" key="2">
    <source>
        <dbReference type="ARBA" id="ARBA00023125"/>
    </source>
</evidence>
<dbReference type="AlphaFoldDB" id="A0A147EDM3"/>
<dbReference type="GO" id="GO:0006355">
    <property type="term" value="P:regulation of DNA-templated transcription"/>
    <property type="evidence" value="ECO:0007669"/>
    <property type="project" value="InterPro"/>
</dbReference>
<dbReference type="Gene3D" id="1.10.10.10">
    <property type="entry name" value="Winged helix-like DNA-binding domain superfamily/Winged helix DNA-binding domain"/>
    <property type="match status" value="1"/>
</dbReference>
<accession>A0A147EDM3</accession>
<evidence type="ECO:0000313" key="7">
    <source>
        <dbReference type="Proteomes" id="UP000070810"/>
    </source>
</evidence>
<evidence type="ECO:0000313" key="6">
    <source>
        <dbReference type="EMBL" id="KTR82324.1"/>
    </source>
</evidence>
<dbReference type="SUPFAM" id="SSF55781">
    <property type="entry name" value="GAF domain-like"/>
    <property type="match status" value="1"/>
</dbReference>
<feature type="region of interest" description="Disordered" evidence="4">
    <location>
        <begin position="230"/>
        <end position="252"/>
    </location>
</feature>
<gene>
    <name evidence="6" type="ORF">NS354_11330</name>
</gene>
<dbReference type="PROSITE" id="PS00622">
    <property type="entry name" value="HTH_LUXR_1"/>
    <property type="match status" value="1"/>
</dbReference>
<dbReference type="GO" id="GO:0003677">
    <property type="term" value="F:DNA binding"/>
    <property type="evidence" value="ECO:0007669"/>
    <property type="project" value="UniProtKB-KW"/>
</dbReference>
<organism evidence="6 7">
    <name type="scientific">Leucobacter chromiiresistens</name>
    <dbReference type="NCBI Taxonomy" id="1079994"/>
    <lineage>
        <taxon>Bacteria</taxon>
        <taxon>Bacillati</taxon>
        <taxon>Actinomycetota</taxon>
        <taxon>Actinomycetes</taxon>
        <taxon>Micrococcales</taxon>
        <taxon>Microbacteriaceae</taxon>
        <taxon>Leucobacter</taxon>
    </lineage>
</organism>
<keyword evidence="3" id="KW-0804">Transcription</keyword>
<evidence type="ECO:0000259" key="5">
    <source>
        <dbReference type="PROSITE" id="PS50043"/>
    </source>
</evidence>
<dbReference type="RefSeq" id="WP_058594582.1">
    <property type="nucleotide sequence ID" value="NZ_LDRK01000099.1"/>
</dbReference>
<comment type="caution">
    <text evidence="6">The sequence shown here is derived from an EMBL/GenBank/DDBJ whole genome shotgun (WGS) entry which is preliminary data.</text>
</comment>
<evidence type="ECO:0000256" key="4">
    <source>
        <dbReference type="SAM" id="MobiDB-lite"/>
    </source>
</evidence>